<dbReference type="EMBL" id="CP000854">
    <property type="protein sequence ID" value="ACC38575.1"/>
    <property type="molecule type" value="Genomic_DNA"/>
</dbReference>
<protein>
    <recommendedName>
        <fullName evidence="3">Phenylacetate--CoA ligase</fullName>
    </recommendedName>
</protein>
<dbReference type="KEGG" id="mmi:MMAR_0104"/>
<dbReference type="HOGENOM" id="CLU_035301_4_1_11"/>
<dbReference type="eggNOG" id="COG1541">
    <property type="taxonomic scope" value="Bacteria"/>
</dbReference>
<dbReference type="InterPro" id="IPR053158">
    <property type="entry name" value="CapK_Type1_Caps_Biosynth"/>
</dbReference>
<accession>B2HJA6</accession>
<dbReference type="STRING" id="216594.MMAR_0104"/>
<dbReference type="OrthoDB" id="580775at2"/>
<name>B2HJA6_MYCMM</name>
<reference evidence="1 2" key="1">
    <citation type="journal article" date="2008" name="Genome Res.">
        <title>Insights from the complete genome sequence of Mycobacterium marinum on the evolution of Mycobacterium tuberculosis.</title>
        <authorList>
            <person name="Stinear T.P."/>
            <person name="Seemann T."/>
            <person name="Harrison P.F."/>
            <person name="Jenkin G.A."/>
            <person name="Davies J.K."/>
            <person name="Johnson P.D."/>
            <person name="Abdellah Z."/>
            <person name="Arrowsmith C."/>
            <person name="Chillingworth T."/>
            <person name="Churcher C."/>
            <person name="Clarke K."/>
            <person name="Cronin A."/>
            <person name="Davis P."/>
            <person name="Goodhead I."/>
            <person name="Holroyd N."/>
            <person name="Jagels K."/>
            <person name="Lord A."/>
            <person name="Moule S."/>
            <person name="Mungall K."/>
            <person name="Norbertczak H."/>
            <person name="Quail M.A."/>
            <person name="Rabbinowitsch E."/>
            <person name="Walker D."/>
            <person name="White B."/>
            <person name="Whitehead S."/>
            <person name="Small P.L."/>
            <person name="Brosch R."/>
            <person name="Ramakrishnan L."/>
            <person name="Fischbach M.A."/>
            <person name="Parkhill J."/>
            <person name="Cole S.T."/>
        </authorList>
    </citation>
    <scope>NUCLEOTIDE SEQUENCE [LARGE SCALE GENOMIC DNA]</scope>
    <source>
        <strain evidence="2">ATCC BAA-535 / M</strain>
    </source>
</reference>
<dbReference type="Proteomes" id="UP000001190">
    <property type="component" value="Chromosome"/>
</dbReference>
<evidence type="ECO:0000313" key="2">
    <source>
        <dbReference type="Proteomes" id="UP000001190"/>
    </source>
</evidence>
<evidence type="ECO:0008006" key="3">
    <source>
        <dbReference type="Google" id="ProtNLM"/>
    </source>
</evidence>
<dbReference type="Gene3D" id="3.40.50.12780">
    <property type="entry name" value="N-terminal domain of ligase-like"/>
    <property type="match status" value="1"/>
</dbReference>
<dbReference type="InterPro" id="IPR042099">
    <property type="entry name" value="ANL_N_sf"/>
</dbReference>
<organism evidence="1 2">
    <name type="scientific">Mycobacterium marinum (strain ATCC BAA-535 / M)</name>
    <dbReference type="NCBI Taxonomy" id="216594"/>
    <lineage>
        <taxon>Bacteria</taxon>
        <taxon>Bacillati</taxon>
        <taxon>Actinomycetota</taxon>
        <taxon>Actinomycetes</taxon>
        <taxon>Mycobacteriales</taxon>
        <taxon>Mycobacteriaceae</taxon>
        <taxon>Mycobacterium</taxon>
        <taxon>Mycobacterium ulcerans group</taxon>
    </lineage>
</organism>
<dbReference type="SUPFAM" id="SSF56801">
    <property type="entry name" value="Acetyl-CoA synthetase-like"/>
    <property type="match status" value="1"/>
</dbReference>
<gene>
    <name evidence="1" type="ordered locus">MMAR_0104</name>
</gene>
<sequence>MMAVGECTTLIAWEAWRFRRGDGAAISRRQRARLQTLVRHARTASPYYRRLYRDIPSGQVPLASLPVVSKRDLMAHFDDWVTDPDITIESLRRDFLSDHSLLGARYLGRYHVATTSGTSGEPAILIHDDASWAVFQFVGRRGESRFIARRELLSGVLRRGLRAAALFVADGHIGASAALAAARRRSAFLASRARVFSVLRPVPDLVREINEFEPTIVEGYPSALALLAGEQRAGRLAIEPLLAITAGEQLTPALRADIESTFGCPIQNRYASAEFPGLSMECRYGSLHVNTDWYLFEPVDENYQPVAAGAVSHTVLVTNLANRVQPLIRYDLGDRVKPTGTPCACGNRLPAITVEGRAADLLSFEAPDGTAITVLPLALVTVIEETPGVHRCQAIRTGPRALTVRLEISPGTDPGQVWRAVDERLHAFFAAQQTAPIAVEHAVEPPAVDPRSGKFRQVWSAH</sequence>
<dbReference type="AlphaFoldDB" id="B2HJA6"/>
<dbReference type="PANTHER" id="PTHR36932:SF1">
    <property type="entry name" value="CAPSULAR POLYSACCHARIDE BIOSYNTHESIS PROTEIN"/>
    <property type="match status" value="1"/>
</dbReference>
<dbReference type="PANTHER" id="PTHR36932">
    <property type="entry name" value="CAPSULAR POLYSACCHARIDE BIOSYNTHESIS PROTEIN"/>
    <property type="match status" value="1"/>
</dbReference>
<proteinExistence type="predicted"/>
<keyword evidence="2" id="KW-1185">Reference proteome</keyword>
<evidence type="ECO:0000313" key="1">
    <source>
        <dbReference type="EMBL" id="ACC38575.1"/>
    </source>
</evidence>